<feature type="compositionally biased region" description="Low complexity" evidence="1">
    <location>
        <begin position="266"/>
        <end position="277"/>
    </location>
</feature>
<feature type="domain" description="Methyltransferase" evidence="2">
    <location>
        <begin position="538"/>
        <end position="639"/>
    </location>
</feature>
<feature type="compositionally biased region" description="Polar residues" evidence="1">
    <location>
        <begin position="187"/>
        <end position="200"/>
    </location>
</feature>
<feature type="compositionally biased region" description="Low complexity" evidence="1">
    <location>
        <begin position="111"/>
        <end position="123"/>
    </location>
</feature>
<feature type="compositionally biased region" description="Polar residues" evidence="1">
    <location>
        <begin position="822"/>
        <end position="831"/>
    </location>
</feature>
<dbReference type="InterPro" id="IPR029063">
    <property type="entry name" value="SAM-dependent_MTases_sf"/>
</dbReference>
<organism evidence="3 4">
    <name type="scientific">Lentinula boryana</name>
    <dbReference type="NCBI Taxonomy" id="40481"/>
    <lineage>
        <taxon>Eukaryota</taxon>
        <taxon>Fungi</taxon>
        <taxon>Dikarya</taxon>
        <taxon>Basidiomycota</taxon>
        <taxon>Agaricomycotina</taxon>
        <taxon>Agaricomycetes</taxon>
        <taxon>Agaricomycetidae</taxon>
        <taxon>Agaricales</taxon>
        <taxon>Marasmiineae</taxon>
        <taxon>Omphalotaceae</taxon>
        <taxon>Lentinula</taxon>
    </lineage>
</organism>
<feature type="compositionally biased region" description="Polar residues" evidence="1">
    <location>
        <begin position="163"/>
        <end position="178"/>
    </location>
</feature>
<name>A0ABQ8QTY3_9AGAR</name>
<protein>
    <recommendedName>
        <fullName evidence="2">Methyltransferase domain-containing protein</fullName>
    </recommendedName>
</protein>
<proteinExistence type="predicted"/>
<feature type="region of interest" description="Disordered" evidence="1">
    <location>
        <begin position="1061"/>
        <end position="1085"/>
    </location>
</feature>
<feature type="compositionally biased region" description="Polar residues" evidence="1">
    <location>
        <begin position="704"/>
        <end position="718"/>
    </location>
</feature>
<comment type="caution">
    <text evidence="3">The sequence shown here is derived from an EMBL/GenBank/DDBJ whole genome shotgun (WGS) entry which is preliminary data.</text>
</comment>
<dbReference type="Pfam" id="PF13649">
    <property type="entry name" value="Methyltransf_25"/>
    <property type="match status" value="1"/>
</dbReference>
<dbReference type="SUPFAM" id="SSF53335">
    <property type="entry name" value="S-adenosyl-L-methionine-dependent methyltransferases"/>
    <property type="match status" value="1"/>
</dbReference>
<evidence type="ECO:0000313" key="4">
    <source>
        <dbReference type="Proteomes" id="UP001163828"/>
    </source>
</evidence>
<feature type="region of interest" description="Disordered" evidence="1">
    <location>
        <begin position="660"/>
        <end position="682"/>
    </location>
</feature>
<feature type="compositionally biased region" description="Polar residues" evidence="1">
    <location>
        <begin position="667"/>
        <end position="677"/>
    </location>
</feature>
<evidence type="ECO:0000259" key="2">
    <source>
        <dbReference type="Pfam" id="PF13649"/>
    </source>
</evidence>
<feature type="compositionally biased region" description="Low complexity" evidence="1">
    <location>
        <begin position="296"/>
        <end position="310"/>
    </location>
</feature>
<feature type="compositionally biased region" description="Polar residues" evidence="1">
    <location>
        <begin position="254"/>
        <end position="265"/>
    </location>
</feature>
<feature type="region of interest" description="Disordered" evidence="1">
    <location>
        <begin position="354"/>
        <end position="415"/>
    </location>
</feature>
<feature type="region of interest" description="Disordered" evidence="1">
    <location>
        <begin position="801"/>
        <end position="848"/>
    </location>
</feature>
<feature type="compositionally biased region" description="Polar residues" evidence="1">
    <location>
        <begin position="278"/>
        <end position="289"/>
    </location>
</feature>
<feature type="compositionally biased region" description="Polar residues" evidence="1">
    <location>
        <begin position="79"/>
        <end position="109"/>
    </location>
</feature>
<gene>
    <name evidence="3" type="ORF">F5050DRAFT_1802930</name>
</gene>
<accession>A0ABQ8QTY3</accession>
<feature type="compositionally biased region" description="Polar residues" evidence="1">
    <location>
        <begin position="15"/>
        <end position="36"/>
    </location>
</feature>
<feature type="region of interest" description="Disordered" evidence="1">
    <location>
        <begin position="433"/>
        <end position="485"/>
    </location>
</feature>
<feature type="compositionally biased region" description="Low complexity" evidence="1">
    <location>
        <begin position="214"/>
        <end position="251"/>
    </location>
</feature>
<feature type="compositionally biased region" description="Low complexity" evidence="1">
    <location>
        <begin position="144"/>
        <end position="158"/>
    </location>
</feature>
<sequence length="1109" mass="120781">MSSRTAAGRKRLQQPKPQKTSTFRSPFRKNLSSDAKSPSSPPSLPSSLSSATQTQAPLRQPYNLSDTSDVEDFALVDSSALQNQSGAQWHPQSRPGNSPLLSHGPTETSFRPARAPPSSYAAPGHSHASNPYPSPPRSTEDIYSRSISSDSSVGPISIGRVPSPSQFLIQTELRSGQTPLRYGSAPTMISVSRPSSQSKVVNHALYNHYPSPPGSSSDPLSPLSLSPASAAHSTLPSLISESSSDSASTRSFGVGSSMSLAVNTPSSVFSSSSGSSGELEQTSPSSHKSSPGFVYPSSRSVGRPSPGGPKLKFKSKKNKGKEVDAIPDEGGYNVQNPNYRIASQATSAGLRLSMIGPSSISTPSLKSPQSLGSRSSSSASSMKSSDPGFIFPTARSRAHPNVGPRKFKKKKNLEGFDNEVDKSAQKFMGISLNRKKKGSSKTQFPAIPESSKVNESVGQETPDTPTPTAAEFGELYSPAHSNPEPSVRIPSKLGIYPLDPYDSTLLDSDKTTYTLLRSLNSNDTPSFCHFGNDPPSSVLDLGSGQGHWILEAAIHWKGYGTQLTGVDIADTMKMLRPLAVKNGVAENIKFVRSNFLQRPLPFPDQSFDLVRMANLTYAISYDKWDYILGEVCRVLTIGGRLELIDDHVFFPYGKPVPSPSTPISTTAIQRGNRPSSQEQDDSELYGMYKVGADDDGDASDTATLNGNRNRAGPSSSSNARLPPRPATTAATSTSVSVPNVEFQYWAEQRDSSQELESLFEHMMNFRFGIHLCPSEFIQEMLSQIFGHSREVRTMHLTIAHPDARPVPSTDTFPVDSKGQAWAAQQPSTRASISRAPGSPHTGSEGHDERNLFELSPGLVLWPSTLLPMSHTELQAHALKHSRTLLSSKAPLSEYASETLDIDTEDDTFLEAMWEYESFLSSRLSPPPPTSTNALSMPLGSSSTSVNTERDFRHGNRRAESDHNSVYSMSSVNSDTRSAMWDYDFELRHHFAWPMEDSQSSENIRPGSTETMRAKELYSASSLEQRSTPIPGLHEHIDRYEQIRPRSFVSETRTILSDLPSFTSHEPVISQRQRRESTAPPDYSATEPTHVRTFHVYEAIKMDPALFAPN</sequence>
<dbReference type="Gene3D" id="3.40.50.150">
    <property type="entry name" value="Vaccinia Virus protein VP39"/>
    <property type="match status" value="1"/>
</dbReference>
<feature type="compositionally biased region" description="Polar residues" evidence="1">
    <location>
        <begin position="932"/>
        <end position="946"/>
    </location>
</feature>
<dbReference type="EMBL" id="MU790506">
    <property type="protein sequence ID" value="KAJ4001848.1"/>
    <property type="molecule type" value="Genomic_DNA"/>
</dbReference>
<keyword evidence="4" id="KW-1185">Reference proteome</keyword>
<evidence type="ECO:0000256" key="1">
    <source>
        <dbReference type="SAM" id="MobiDB-lite"/>
    </source>
</evidence>
<dbReference type="CDD" id="cd02440">
    <property type="entry name" value="AdoMet_MTases"/>
    <property type="match status" value="1"/>
</dbReference>
<feature type="region of interest" description="Disordered" evidence="1">
    <location>
        <begin position="921"/>
        <end position="949"/>
    </location>
</feature>
<dbReference type="InterPro" id="IPR041698">
    <property type="entry name" value="Methyltransf_25"/>
</dbReference>
<feature type="compositionally biased region" description="Polar residues" evidence="1">
    <location>
        <begin position="51"/>
        <end position="67"/>
    </location>
</feature>
<evidence type="ECO:0000313" key="3">
    <source>
        <dbReference type="EMBL" id="KAJ4001848.1"/>
    </source>
</evidence>
<feature type="region of interest" description="Disordered" evidence="1">
    <location>
        <begin position="1"/>
        <end position="338"/>
    </location>
</feature>
<feature type="compositionally biased region" description="Low complexity" evidence="1">
    <location>
        <begin position="364"/>
        <end position="385"/>
    </location>
</feature>
<dbReference type="Proteomes" id="UP001163828">
    <property type="component" value="Unassembled WGS sequence"/>
</dbReference>
<reference evidence="3" key="1">
    <citation type="submission" date="2022-08" db="EMBL/GenBank/DDBJ databases">
        <authorList>
            <consortium name="DOE Joint Genome Institute"/>
            <person name="Min B."/>
            <person name="Riley R."/>
            <person name="Sierra-Patev S."/>
            <person name="Naranjo-Ortiz M."/>
            <person name="Looney B."/>
            <person name="Konkel Z."/>
            <person name="Slot J.C."/>
            <person name="Sakamoto Y."/>
            <person name="Steenwyk J.L."/>
            <person name="Rokas A."/>
            <person name="Carro J."/>
            <person name="Camarero S."/>
            <person name="Ferreira P."/>
            <person name="Molpeceres G."/>
            <person name="Ruiz-Duenas F.J."/>
            <person name="Serrano A."/>
            <person name="Henrissat B."/>
            <person name="Drula E."/>
            <person name="Hughes K.W."/>
            <person name="Mata J.L."/>
            <person name="Ishikawa N.K."/>
            <person name="Vargas-Isla R."/>
            <person name="Ushijima S."/>
            <person name="Smith C.A."/>
            <person name="Ahrendt S."/>
            <person name="Andreopoulos W."/>
            <person name="He G."/>
            <person name="Labutti K."/>
            <person name="Lipzen A."/>
            <person name="Ng V."/>
            <person name="Sandor L."/>
            <person name="Barry K."/>
            <person name="Martinez A.T."/>
            <person name="Xiao Y."/>
            <person name="Gibbons J.G."/>
            <person name="Terashima K."/>
            <person name="Hibbett D.S."/>
            <person name="Grigoriev I.V."/>
        </authorList>
    </citation>
    <scope>NUCLEOTIDE SEQUENCE</scope>
    <source>
        <strain evidence="3">TFB10827</strain>
    </source>
</reference>
<feature type="region of interest" description="Disordered" evidence="1">
    <location>
        <begin position="696"/>
        <end position="733"/>
    </location>
</feature>